<accession>A0A8S9RF75</accession>
<reference evidence="2" key="1">
    <citation type="submission" date="2019-12" db="EMBL/GenBank/DDBJ databases">
        <title>Genome sequencing and annotation of Brassica cretica.</title>
        <authorList>
            <person name="Studholme D.J."/>
            <person name="Sarris P."/>
        </authorList>
    </citation>
    <scope>NUCLEOTIDE SEQUENCE</scope>
    <source>
        <strain evidence="2">PFS-109/04</strain>
        <tissue evidence="2">Leaf</tissue>
    </source>
</reference>
<dbReference type="Proteomes" id="UP000712600">
    <property type="component" value="Unassembled WGS sequence"/>
</dbReference>
<protein>
    <submittedName>
        <fullName evidence="2">Uncharacterized protein</fullName>
    </submittedName>
</protein>
<dbReference type="AlphaFoldDB" id="A0A8S9RF75"/>
<feature type="region of interest" description="Disordered" evidence="1">
    <location>
        <begin position="1"/>
        <end position="24"/>
    </location>
</feature>
<organism evidence="2 3">
    <name type="scientific">Brassica cretica</name>
    <name type="common">Mustard</name>
    <dbReference type="NCBI Taxonomy" id="69181"/>
    <lineage>
        <taxon>Eukaryota</taxon>
        <taxon>Viridiplantae</taxon>
        <taxon>Streptophyta</taxon>
        <taxon>Embryophyta</taxon>
        <taxon>Tracheophyta</taxon>
        <taxon>Spermatophyta</taxon>
        <taxon>Magnoliopsida</taxon>
        <taxon>eudicotyledons</taxon>
        <taxon>Gunneridae</taxon>
        <taxon>Pentapetalae</taxon>
        <taxon>rosids</taxon>
        <taxon>malvids</taxon>
        <taxon>Brassicales</taxon>
        <taxon>Brassicaceae</taxon>
        <taxon>Brassiceae</taxon>
        <taxon>Brassica</taxon>
    </lineage>
</organism>
<evidence type="ECO:0000256" key="1">
    <source>
        <dbReference type="SAM" id="MobiDB-lite"/>
    </source>
</evidence>
<proteinExistence type="predicted"/>
<name>A0A8S9RF75_BRACR</name>
<feature type="compositionally biased region" description="Polar residues" evidence="1">
    <location>
        <begin position="1"/>
        <end position="22"/>
    </location>
</feature>
<dbReference type="EMBL" id="QGKX02000095">
    <property type="protein sequence ID" value="KAF3571345.1"/>
    <property type="molecule type" value="Genomic_DNA"/>
</dbReference>
<sequence>MSHNLATNFHVSSFPEPNQVNPDSGIIVEESEKGSKGDALNLFISPLKTMIQTDALTFRDYFRQEDEEIKELRVREVCAATESLLEETILN</sequence>
<evidence type="ECO:0000313" key="2">
    <source>
        <dbReference type="EMBL" id="KAF3571345.1"/>
    </source>
</evidence>
<comment type="caution">
    <text evidence="2">The sequence shown here is derived from an EMBL/GenBank/DDBJ whole genome shotgun (WGS) entry which is preliminary data.</text>
</comment>
<evidence type="ECO:0000313" key="3">
    <source>
        <dbReference type="Proteomes" id="UP000712600"/>
    </source>
</evidence>
<gene>
    <name evidence="2" type="ORF">F2Q69_00058187</name>
</gene>